<accession>A0A4U5MI96</accession>
<comment type="caution">
    <text evidence="1">The sequence shown here is derived from an EMBL/GenBank/DDBJ whole genome shotgun (WGS) entry which is preliminary data.</text>
</comment>
<dbReference type="Proteomes" id="UP000298663">
    <property type="component" value="Unassembled WGS sequence"/>
</dbReference>
<reference evidence="1 2" key="2">
    <citation type="journal article" date="2019" name="G3 (Bethesda)">
        <title>Hybrid Assembly of the Genome of the Entomopathogenic Nematode Steinernema carpocapsae Identifies the X-Chromosome.</title>
        <authorList>
            <person name="Serra L."/>
            <person name="Macchietto M."/>
            <person name="Macias-Munoz A."/>
            <person name="McGill C.J."/>
            <person name="Rodriguez I.M."/>
            <person name="Rodriguez B."/>
            <person name="Murad R."/>
            <person name="Mortazavi A."/>
        </authorList>
    </citation>
    <scope>NUCLEOTIDE SEQUENCE [LARGE SCALE GENOMIC DNA]</scope>
    <source>
        <strain evidence="1 2">ALL</strain>
    </source>
</reference>
<keyword evidence="2" id="KW-1185">Reference proteome</keyword>
<proteinExistence type="predicted"/>
<reference evidence="1 2" key="1">
    <citation type="journal article" date="2015" name="Genome Biol.">
        <title>Comparative genomics of Steinernema reveals deeply conserved gene regulatory networks.</title>
        <authorList>
            <person name="Dillman A.R."/>
            <person name="Macchietto M."/>
            <person name="Porter C.F."/>
            <person name="Rogers A."/>
            <person name="Williams B."/>
            <person name="Antoshechkin I."/>
            <person name="Lee M.M."/>
            <person name="Goodwin Z."/>
            <person name="Lu X."/>
            <person name="Lewis E.E."/>
            <person name="Goodrich-Blair H."/>
            <person name="Stock S.P."/>
            <person name="Adams B.J."/>
            <person name="Sternberg P.W."/>
            <person name="Mortazavi A."/>
        </authorList>
    </citation>
    <scope>NUCLEOTIDE SEQUENCE [LARGE SCALE GENOMIC DNA]</scope>
    <source>
        <strain evidence="1 2">ALL</strain>
    </source>
</reference>
<evidence type="ECO:0000313" key="1">
    <source>
        <dbReference type="EMBL" id="TKR69110.1"/>
    </source>
</evidence>
<sequence length="83" mass="9253">MTAVDPTCPVQTDDVVILDMTGIRRVIPSVSGRSIRSQVAAINDRAVAFRLAKVQILTRGTLLEVSLLTFDCFNLDWFCEIRL</sequence>
<gene>
    <name evidence="1" type="ORF">L596_021307</name>
</gene>
<evidence type="ECO:0000313" key="2">
    <source>
        <dbReference type="Proteomes" id="UP000298663"/>
    </source>
</evidence>
<dbReference type="EMBL" id="AZBU02000007">
    <property type="protein sequence ID" value="TKR69110.1"/>
    <property type="molecule type" value="Genomic_DNA"/>
</dbReference>
<protein>
    <submittedName>
        <fullName evidence="1">Uncharacterized protein</fullName>
    </submittedName>
</protein>
<name>A0A4U5MI96_STECR</name>
<organism evidence="1 2">
    <name type="scientific">Steinernema carpocapsae</name>
    <name type="common">Entomopathogenic nematode</name>
    <dbReference type="NCBI Taxonomy" id="34508"/>
    <lineage>
        <taxon>Eukaryota</taxon>
        <taxon>Metazoa</taxon>
        <taxon>Ecdysozoa</taxon>
        <taxon>Nematoda</taxon>
        <taxon>Chromadorea</taxon>
        <taxon>Rhabditida</taxon>
        <taxon>Tylenchina</taxon>
        <taxon>Panagrolaimomorpha</taxon>
        <taxon>Strongyloidoidea</taxon>
        <taxon>Steinernematidae</taxon>
        <taxon>Steinernema</taxon>
    </lineage>
</organism>
<dbReference type="AlphaFoldDB" id="A0A4U5MI96"/>